<evidence type="ECO:0000313" key="2">
    <source>
        <dbReference type="Proteomes" id="UP000198480"/>
    </source>
</evidence>
<dbReference type="AlphaFoldDB" id="A0A239CKF8"/>
<accession>A0A239CKF8</accession>
<dbReference type="Proteomes" id="UP000198480">
    <property type="component" value="Unassembled WGS sequence"/>
</dbReference>
<keyword evidence="2" id="KW-1185">Reference proteome</keyword>
<name>A0A239CKF8_9BACT</name>
<gene>
    <name evidence="1" type="ORF">SAMN06295967_10588</name>
</gene>
<organism evidence="1 2">
    <name type="scientific">Belliella buryatensis</name>
    <dbReference type="NCBI Taxonomy" id="1500549"/>
    <lineage>
        <taxon>Bacteria</taxon>
        <taxon>Pseudomonadati</taxon>
        <taxon>Bacteroidota</taxon>
        <taxon>Cytophagia</taxon>
        <taxon>Cytophagales</taxon>
        <taxon>Cyclobacteriaceae</taxon>
        <taxon>Belliella</taxon>
    </lineage>
</organism>
<evidence type="ECO:0000313" key="1">
    <source>
        <dbReference type="EMBL" id="SNS20429.1"/>
    </source>
</evidence>
<protein>
    <submittedName>
        <fullName evidence="1">Uncharacterized protein</fullName>
    </submittedName>
</protein>
<sequence>MGCFEINTYICTMLLSIKKHFITKSITYLLLLNFINLTANFYQASVIDTNLLINQDPIDTLAEVFLEYFLDMDEETIPDTEVPHEKRQLGDIKLAFFPTEVNFEKQHTIEVLKLNCFYLDSLLNTEGEPTSPPPKFF</sequence>
<dbReference type="EMBL" id="FZOK01000005">
    <property type="protein sequence ID" value="SNS20429.1"/>
    <property type="molecule type" value="Genomic_DNA"/>
</dbReference>
<reference evidence="2" key="1">
    <citation type="submission" date="2017-06" db="EMBL/GenBank/DDBJ databases">
        <authorList>
            <person name="Varghese N."/>
            <person name="Submissions S."/>
        </authorList>
    </citation>
    <scope>NUCLEOTIDE SEQUENCE [LARGE SCALE GENOMIC DNA]</scope>
    <source>
        <strain evidence="2">5C</strain>
    </source>
</reference>
<proteinExistence type="predicted"/>